<dbReference type="InterPro" id="IPR013341">
    <property type="entry name" value="Mandelate_racemase_N_dom"/>
</dbReference>
<name>A0ABU0M9P6_9HYPH</name>
<dbReference type="Pfam" id="PF02746">
    <property type="entry name" value="MR_MLE_N"/>
    <property type="match status" value="1"/>
</dbReference>
<dbReference type="PROSITE" id="PS00908">
    <property type="entry name" value="MR_MLE_1"/>
    <property type="match status" value="1"/>
</dbReference>
<dbReference type="Gene3D" id="3.30.390.10">
    <property type="entry name" value="Enolase-like, N-terminal domain"/>
    <property type="match status" value="1"/>
</dbReference>
<dbReference type="InterPro" id="IPR018110">
    <property type="entry name" value="Mandel_Rmase/mucon_lact_enz_CS"/>
</dbReference>
<dbReference type="PANTHER" id="PTHR48080">
    <property type="entry name" value="D-GALACTONATE DEHYDRATASE-RELATED"/>
    <property type="match status" value="1"/>
</dbReference>
<dbReference type="SFLD" id="SFLDS00001">
    <property type="entry name" value="Enolase"/>
    <property type="match status" value="1"/>
</dbReference>
<keyword evidence="4" id="KW-1185">Reference proteome</keyword>
<dbReference type="Pfam" id="PF13378">
    <property type="entry name" value="MR_MLE_C"/>
    <property type="match status" value="1"/>
</dbReference>
<evidence type="ECO:0000313" key="3">
    <source>
        <dbReference type="EMBL" id="MDQ0517702.1"/>
    </source>
</evidence>
<dbReference type="EC" id="4.2.1.6" evidence="3"/>
<comment type="caution">
    <text evidence="3">The sequence shown here is derived from an EMBL/GenBank/DDBJ whole genome shotgun (WGS) entry which is preliminary data.</text>
</comment>
<dbReference type="InterPro" id="IPR013342">
    <property type="entry name" value="Mandelate_racemase_C"/>
</dbReference>
<dbReference type="SFLD" id="SFLDG00179">
    <property type="entry name" value="mandelate_racemase"/>
    <property type="match status" value="1"/>
</dbReference>
<sequence length="391" mass="42195">MKITAITTHVVNAELRNWLFVRVETDEAGLYGWGEATLEWKSRAVEGAIADLAPILIGHDPRDIENAARAVRKHGFWQPLGVIGMTALSGIEMALWDILGKSLGVPVWRLLGGKVRDRVPVYTHLGLGEMNAVYNTMDASSLVERGLAVKEKGYRAMKVVNVPYTHYTATPRALADFEASMGALREAVGPEIELMVDFHGRCASAGAALAFLKVLEPFGVMFAEEPIPPGDVASMKAIAMASRVPIAHGERLTSAQDFAPYIEARAMTVAQPDLCHCGGFSEARRIAALAEVAGIGLAPHNPLGPIAGVAALHFDIATPNVVIQEEMTGAVPWYFEVVEGPIRRVDGYWQLPEAPGLGVEVDLAVAARHPFRQEPFPTRAAALPDGTIVDW</sequence>
<dbReference type="SMART" id="SM00922">
    <property type="entry name" value="MR_MLE"/>
    <property type="match status" value="1"/>
</dbReference>
<evidence type="ECO:0000259" key="2">
    <source>
        <dbReference type="SMART" id="SM00922"/>
    </source>
</evidence>
<evidence type="ECO:0000313" key="4">
    <source>
        <dbReference type="Proteomes" id="UP001223743"/>
    </source>
</evidence>
<dbReference type="EMBL" id="JAUSWJ010000001">
    <property type="protein sequence ID" value="MDQ0517702.1"/>
    <property type="molecule type" value="Genomic_DNA"/>
</dbReference>
<dbReference type="SUPFAM" id="SSF54826">
    <property type="entry name" value="Enolase N-terminal domain-like"/>
    <property type="match status" value="1"/>
</dbReference>
<evidence type="ECO:0000256" key="1">
    <source>
        <dbReference type="ARBA" id="ARBA00023239"/>
    </source>
</evidence>
<dbReference type="InterPro" id="IPR034593">
    <property type="entry name" value="DgoD-like"/>
</dbReference>
<dbReference type="Proteomes" id="UP001223743">
    <property type="component" value="Unassembled WGS sequence"/>
</dbReference>
<dbReference type="InterPro" id="IPR036849">
    <property type="entry name" value="Enolase-like_C_sf"/>
</dbReference>
<dbReference type="PANTHER" id="PTHR48080:SF2">
    <property type="entry name" value="D-GALACTONATE DEHYDRATASE"/>
    <property type="match status" value="1"/>
</dbReference>
<dbReference type="RefSeq" id="WP_266282873.1">
    <property type="nucleotide sequence ID" value="NZ_JAPKNF010000002.1"/>
</dbReference>
<accession>A0ABU0M9P6</accession>
<organism evidence="3 4">
    <name type="scientific">Kaistia geumhonensis</name>
    <dbReference type="NCBI Taxonomy" id="410839"/>
    <lineage>
        <taxon>Bacteria</taxon>
        <taxon>Pseudomonadati</taxon>
        <taxon>Pseudomonadota</taxon>
        <taxon>Alphaproteobacteria</taxon>
        <taxon>Hyphomicrobiales</taxon>
        <taxon>Kaistiaceae</taxon>
        <taxon>Kaistia</taxon>
    </lineage>
</organism>
<protein>
    <submittedName>
        <fullName evidence="3">Galactonate dehydratase</fullName>
        <ecNumber evidence="3">4.2.1.6</ecNumber>
    </submittedName>
</protein>
<feature type="domain" description="Mandelate racemase/muconate lactonizing enzyme C-terminal" evidence="2">
    <location>
        <begin position="139"/>
        <end position="245"/>
    </location>
</feature>
<dbReference type="InterPro" id="IPR029065">
    <property type="entry name" value="Enolase_C-like"/>
</dbReference>
<gene>
    <name evidence="3" type="ORF">QO015_003315</name>
</gene>
<dbReference type="GO" id="GO:0008869">
    <property type="term" value="F:galactonate dehydratase activity"/>
    <property type="evidence" value="ECO:0007669"/>
    <property type="project" value="UniProtKB-EC"/>
</dbReference>
<dbReference type="SUPFAM" id="SSF51604">
    <property type="entry name" value="Enolase C-terminal domain-like"/>
    <property type="match status" value="1"/>
</dbReference>
<proteinExistence type="predicted"/>
<keyword evidence="1 3" id="KW-0456">Lyase</keyword>
<dbReference type="Gene3D" id="3.20.20.120">
    <property type="entry name" value="Enolase-like C-terminal domain"/>
    <property type="match status" value="1"/>
</dbReference>
<reference evidence="3 4" key="1">
    <citation type="submission" date="2023-07" db="EMBL/GenBank/DDBJ databases">
        <title>Genomic Encyclopedia of Type Strains, Phase IV (KMG-IV): sequencing the most valuable type-strain genomes for metagenomic binning, comparative biology and taxonomic classification.</title>
        <authorList>
            <person name="Goeker M."/>
        </authorList>
    </citation>
    <scope>NUCLEOTIDE SEQUENCE [LARGE SCALE GENOMIC DNA]</scope>
    <source>
        <strain evidence="3 4">B1-1</strain>
    </source>
</reference>
<dbReference type="InterPro" id="IPR029017">
    <property type="entry name" value="Enolase-like_N"/>
</dbReference>